<accession>A0ABZ1C1V9</accession>
<dbReference type="EMBL" id="CP141615">
    <property type="protein sequence ID" value="WRP18899.1"/>
    <property type="molecule type" value="Genomic_DNA"/>
</dbReference>
<gene>
    <name evidence="2" type="ORF">U7230_02715</name>
</gene>
<dbReference type="RefSeq" id="WP_324718169.1">
    <property type="nucleotide sequence ID" value="NZ_CP141615.1"/>
</dbReference>
<feature type="region of interest" description="Disordered" evidence="1">
    <location>
        <begin position="48"/>
        <end position="72"/>
    </location>
</feature>
<evidence type="ECO:0000313" key="3">
    <source>
        <dbReference type="Proteomes" id="UP001332192"/>
    </source>
</evidence>
<proteinExistence type="predicted"/>
<dbReference type="PANTHER" id="PTHR39162">
    <property type="entry name" value="GLL3345 PROTEIN"/>
    <property type="match status" value="1"/>
</dbReference>
<organism evidence="2 3">
    <name type="scientific">Carboxydichorda subterranea</name>
    <dbReference type="NCBI Taxonomy" id="3109565"/>
    <lineage>
        <taxon>Bacteria</taxon>
        <taxon>Bacillati</taxon>
        <taxon>Bacillota</taxon>
        <taxon>Limnochordia</taxon>
        <taxon>Limnochordales</taxon>
        <taxon>Geochordaceae</taxon>
        <taxon>Carboxydichorda</taxon>
    </lineage>
</organism>
<evidence type="ECO:0000256" key="1">
    <source>
        <dbReference type="SAM" id="MobiDB-lite"/>
    </source>
</evidence>
<name>A0ABZ1C1V9_9FIRM</name>
<reference evidence="2 3" key="1">
    <citation type="journal article" date="2024" name="Front. Microbiol.">
        <title>Novel thermophilic genera Geochorda gen. nov. and Carboxydochorda gen. nov. from the deep terrestrial subsurface reveal the ecophysiological diversity in the class Limnochordia.</title>
        <authorList>
            <person name="Karnachuk O.V."/>
            <person name="Lukina A.P."/>
            <person name="Avakyan M.R."/>
            <person name="Kadnikov V.V."/>
            <person name="Begmatov S."/>
            <person name="Beletsky A.V."/>
            <person name="Vlasova K.G."/>
            <person name="Novikov A.A."/>
            <person name="Shcherbakova V.A."/>
            <person name="Mardanov A.V."/>
            <person name="Ravin N.V."/>
        </authorList>
    </citation>
    <scope>NUCLEOTIDE SEQUENCE [LARGE SCALE GENOMIC DNA]</scope>
    <source>
        <strain evidence="2 3">L945</strain>
    </source>
</reference>
<dbReference type="Pfam" id="PF09579">
    <property type="entry name" value="Spore_YtfJ"/>
    <property type="match status" value="1"/>
</dbReference>
<protein>
    <submittedName>
        <fullName evidence="2">Spore germination protein GerW family protein</fullName>
    </submittedName>
</protein>
<keyword evidence="3" id="KW-1185">Reference proteome</keyword>
<dbReference type="PANTHER" id="PTHR39162:SF1">
    <property type="entry name" value="SPORULATION PROTEIN YTFJ"/>
    <property type="match status" value="1"/>
</dbReference>
<sequence length="137" mass="13617">MDMDINAVIDNLMANTERMVSTRRVIGEPFQVGNVTLIPIMTATVGVGAGGGSGKGPESEGKTTGEGGGAGGGLGMRLVPTALAAIVDGELRVYSLGGRGALEKLLDLVPDLVQKVGAGKKAAGEQKQGPAQGSTGA</sequence>
<evidence type="ECO:0000313" key="2">
    <source>
        <dbReference type="EMBL" id="WRP18899.1"/>
    </source>
</evidence>
<dbReference type="Proteomes" id="UP001332192">
    <property type="component" value="Chromosome"/>
</dbReference>
<dbReference type="InterPro" id="IPR014229">
    <property type="entry name" value="Spore_YtfJ"/>
</dbReference>